<dbReference type="InterPro" id="IPR002730">
    <property type="entry name" value="Rpp29/RNP1"/>
</dbReference>
<dbReference type="RefSeq" id="WP_022541017.1">
    <property type="nucleotide sequence ID" value="NC_022521.1"/>
</dbReference>
<dbReference type="Proteomes" id="UP000016887">
    <property type="component" value="Chromosome"/>
</dbReference>
<dbReference type="SMART" id="SM00538">
    <property type="entry name" value="POP4"/>
    <property type="match status" value="1"/>
</dbReference>
<dbReference type="GO" id="GO:0003723">
    <property type="term" value="F:RNA binding"/>
    <property type="evidence" value="ECO:0007669"/>
    <property type="project" value="InterPro"/>
</dbReference>
<dbReference type="GeneID" id="17111191"/>
<comment type="similarity">
    <text evidence="6">Belongs to the eukaryotic/archaeal RNase P protein component 1 family.</text>
</comment>
<keyword evidence="8" id="KW-1185">Reference proteome</keyword>
<dbReference type="OrthoDB" id="382002at2157"/>
<evidence type="ECO:0000256" key="1">
    <source>
        <dbReference type="ARBA" id="ARBA00022490"/>
    </source>
</evidence>
<keyword evidence="5 6" id="KW-0378">Hydrolase</keyword>
<reference evidence="7 8" key="1">
    <citation type="journal article" date="2013" name="Appl. Environ. Microbiol.">
        <title>Variation of the Virus-Related Elements within Syntenic Genomes of the Hyperthermophilic Archaeon Aeropyrum.</title>
        <authorList>
            <person name="Daifuku T."/>
            <person name="Yoshida T."/>
            <person name="Kitamura T."/>
            <person name="Kawaichi S."/>
            <person name="Inoue T."/>
            <person name="Nomura K."/>
            <person name="Yoshida Y."/>
            <person name="Kuno S."/>
            <person name="Sako Y."/>
        </authorList>
    </citation>
    <scope>NUCLEOTIDE SEQUENCE [LARGE SCALE GENOMIC DNA]</scope>
    <source>
        <strain evidence="7 8">SY1</strain>
    </source>
</reference>
<evidence type="ECO:0000313" key="8">
    <source>
        <dbReference type="Proteomes" id="UP000016887"/>
    </source>
</evidence>
<evidence type="ECO:0000256" key="4">
    <source>
        <dbReference type="ARBA" id="ARBA00022759"/>
    </source>
</evidence>
<evidence type="ECO:0000256" key="6">
    <source>
        <dbReference type="HAMAP-Rule" id="MF_00754"/>
    </source>
</evidence>
<accession>U3TCP8</accession>
<keyword evidence="2 6" id="KW-0819">tRNA processing</keyword>
<dbReference type="GO" id="GO:0005737">
    <property type="term" value="C:cytoplasm"/>
    <property type="evidence" value="ECO:0007669"/>
    <property type="project" value="UniProtKB-SubCell"/>
</dbReference>
<keyword evidence="4 6" id="KW-0255">Endonuclease</keyword>
<dbReference type="KEGG" id="acj:ACAM_0269"/>
<dbReference type="GO" id="GO:0030677">
    <property type="term" value="C:ribonuclease P complex"/>
    <property type="evidence" value="ECO:0007669"/>
    <property type="project" value="UniProtKB-UniRule"/>
</dbReference>
<dbReference type="EMBL" id="AP012489">
    <property type="protein sequence ID" value="BAN89738.1"/>
    <property type="molecule type" value="Genomic_DNA"/>
</dbReference>
<dbReference type="InterPro" id="IPR036980">
    <property type="entry name" value="RNase_P/MRP_Rpp29_sf"/>
</dbReference>
<dbReference type="eggNOG" id="arCOG00784">
    <property type="taxonomic scope" value="Archaea"/>
</dbReference>
<gene>
    <name evidence="6 7" type="primary">rnp1</name>
    <name evidence="7" type="ORF">ACAM_0269</name>
</gene>
<dbReference type="GO" id="GO:0004526">
    <property type="term" value="F:ribonuclease P activity"/>
    <property type="evidence" value="ECO:0007669"/>
    <property type="project" value="UniProtKB-UniRule"/>
</dbReference>
<evidence type="ECO:0000313" key="7">
    <source>
        <dbReference type="EMBL" id="BAN89738.1"/>
    </source>
</evidence>
<evidence type="ECO:0000256" key="3">
    <source>
        <dbReference type="ARBA" id="ARBA00022722"/>
    </source>
</evidence>
<dbReference type="InterPro" id="IPR023538">
    <property type="entry name" value="RNP1"/>
</dbReference>
<proteinExistence type="inferred from homology"/>
<comment type="subunit">
    <text evidence="6">Consists of a catalytic RNA component and at least 4-5 protein subunits.</text>
</comment>
<dbReference type="SUPFAM" id="SSF101744">
    <property type="entry name" value="Rof/RNase P subunit-like"/>
    <property type="match status" value="1"/>
</dbReference>
<dbReference type="HAMAP" id="MF_00754">
    <property type="entry name" value="RNase_P_1"/>
    <property type="match status" value="1"/>
</dbReference>
<comment type="catalytic activity">
    <reaction evidence="6">
        <text>Endonucleolytic cleavage of RNA, removing 5'-extranucleotides from tRNA precursor.</text>
        <dbReference type="EC" id="3.1.26.5"/>
    </reaction>
</comment>
<dbReference type="EC" id="3.1.26.5" evidence="6"/>
<dbReference type="InterPro" id="IPR023534">
    <property type="entry name" value="Rof/RNase_P-like"/>
</dbReference>
<evidence type="ECO:0000256" key="2">
    <source>
        <dbReference type="ARBA" id="ARBA00022694"/>
    </source>
</evidence>
<dbReference type="Pfam" id="PF01868">
    <property type="entry name" value="RNase_P-MRP_p29"/>
    <property type="match status" value="1"/>
</dbReference>
<name>U3TCP8_9CREN</name>
<keyword evidence="3 6" id="KW-0540">Nuclease</keyword>
<keyword evidence="1 6" id="KW-0963">Cytoplasm</keyword>
<evidence type="ECO:0000256" key="5">
    <source>
        <dbReference type="ARBA" id="ARBA00022801"/>
    </source>
</evidence>
<sequence length="108" mass="12196">MQGKRRPRRPKTPPLLTGLRVRILSHSDPSLEGLEGRVVVEGSRSLRILTPRGIVTVLKDLAVLEVESPGGEYIRISGTVLIGNPLERVKEYRWRVSRRCRSSSRLKT</sequence>
<dbReference type="AlphaFoldDB" id="U3TCP8"/>
<comment type="subcellular location">
    <subcellularLocation>
        <location evidence="6">Cytoplasm</location>
    </subcellularLocation>
</comment>
<dbReference type="STRING" id="1198449.ACAM_0269"/>
<dbReference type="Gene3D" id="2.30.30.210">
    <property type="entry name" value="Ribonuclease P/MRP, subunit p29"/>
    <property type="match status" value="1"/>
</dbReference>
<organism evidence="7 8">
    <name type="scientific">Aeropyrum camini SY1 = JCM 12091</name>
    <dbReference type="NCBI Taxonomy" id="1198449"/>
    <lineage>
        <taxon>Archaea</taxon>
        <taxon>Thermoproteota</taxon>
        <taxon>Thermoprotei</taxon>
        <taxon>Desulfurococcales</taxon>
        <taxon>Desulfurococcaceae</taxon>
        <taxon>Aeropyrum</taxon>
    </lineage>
</organism>
<dbReference type="GO" id="GO:0001682">
    <property type="term" value="P:tRNA 5'-leader removal"/>
    <property type="evidence" value="ECO:0007669"/>
    <property type="project" value="UniProtKB-UniRule"/>
</dbReference>
<comment type="function">
    <text evidence="6">Part of ribonuclease P, a protein complex that generates mature tRNA molecules by cleaving their 5'-ends.</text>
</comment>
<protein>
    <recommendedName>
        <fullName evidence="6">Ribonuclease P protein component 1</fullName>
        <shortName evidence="6">RNase P component 1</shortName>
        <ecNumber evidence="6">3.1.26.5</ecNumber>
    </recommendedName>
    <alternativeName>
        <fullName evidence="6">Rpp29</fullName>
    </alternativeName>
</protein>